<evidence type="ECO:0000256" key="1">
    <source>
        <dbReference type="ARBA" id="ARBA00022598"/>
    </source>
</evidence>
<organism evidence="5 6">
    <name type="scientific">Brevibacterium rongguiense</name>
    <dbReference type="NCBI Taxonomy" id="2695267"/>
    <lineage>
        <taxon>Bacteria</taxon>
        <taxon>Bacillati</taxon>
        <taxon>Actinomycetota</taxon>
        <taxon>Actinomycetes</taxon>
        <taxon>Micrococcales</taxon>
        <taxon>Brevibacteriaceae</taxon>
        <taxon>Brevibacterium</taxon>
    </lineage>
</organism>
<dbReference type="InterPro" id="IPR003142">
    <property type="entry name" value="BPL_C"/>
</dbReference>
<reference evidence="5 6" key="1">
    <citation type="submission" date="2020-01" db="EMBL/GenBank/DDBJ databases">
        <authorList>
            <person name="Deng T."/>
        </authorList>
    </citation>
    <scope>NUCLEOTIDE SEQUENCE [LARGE SCALE GENOMIC DNA]</scope>
    <source>
        <strain evidence="5 6">5221</strain>
    </source>
</reference>
<keyword evidence="6" id="KW-1185">Reference proteome</keyword>
<dbReference type="InterPro" id="IPR045864">
    <property type="entry name" value="aa-tRNA-synth_II/BPL/LPL"/>
</dbReference>
<accession>A0A6N9HA30</accession>
<dbReference type="EC" id="6.3.4.15" evidence="3"/>
<dbReference type="GO" id="GO:0005737">
    <property type="term" value="C:cytoplasm"/>
    <property type="evidence" value="ECO:0007669"/>
    <property type="project" value="TreeGrafter"/>
</dbReference>
<dbReference type="InterPro" id="IPR004408">
    <property type="entry name" value="Biotin_CoA_COase_ligase"/>
</dbReference>
<gene>
    <name evidence="5" type="ORF">GSY69_11835</name>
</gene>
<dbReference type="NCBIfam" id="TIGR00121">
    <property type="entry name" value="birA_ligase"/>
    <property type="match status" value="1"/>
</dbReference>
<sequence length="280" mass="28047">MPAEPMTSRFDVDAYAAAAAARGLAPAPIEFPAACPSTNDALAAALEADPAGWPDFSVYGADHQTSGRGRLGRTWTVPPGAALTFSVPVAIPAGAAPTDLGWIPLAAGLAVSRALRAAGVEALVKWPNDVLAGPREKKICGILVRVVEAAGRRFAVIGMGVNVSLSEADLPVERATSVALEGGATGREDLAAAIVAGLAAVLGELFGPAAGGRRAGASAAAQRIRDAIATVGRQVRVELPDGTVLTGRATGLDDGGDLIVAGADGERRISAGDVVHASLA</sequence>
<dbReference type="PANTHER" id="PTHR12835">
    <property type="entry name" value="BIOTIN PROTEIN LIGASE"/>
    <property type="match status" value="1"/>
</dbReference>
<dbReference type="RefSeq" id="WP_160954044.1">
    <property type="nucleotide sequence ID" value="NZ_WWEQ01000064.1"/>
</dbReference>
<dbReference type="GO" id="GO:0004077">
    <property type="term" value="F:biotin--[biotin carboxyl-carrier protein] ligase activity"/>
    <property type="evidence" value="ECO:0007669"/>
    <property type="project" value="UniProtKB-EC"/>
</dbReference>
<feature type="domain" description="BPL/LPL catalytic" evidence="4">
    <location>
        <begin position="23"/>
        <end position="206"/>
    </location>
</feature>
<evidence type="ECO:0000259" key="4">
    <source>
        <dbReference type="PROSITE" id="PS51733"/>
    </source>
</evidence>
<dbReference type="AlphaFoldDB" id="A0A6N9HA30"/>
<dbReference type="PANTHER" id="PTHR12835:SF5">
    <property type="entry name" value="BIOTIN--PROTEIN LIGASE"/>
    <property type="match status" value="1"/>
</dbReference>
<dbReference type="InterPro" id="IPR004143">
    <property type="entry name" value="BPL_LPL_catalytic"/>
</dbReference>
<evidence type="ECO:0000256" key="2">
    <source>
        <dbReference type="ARBA" id="ARBA00023267"/>
    </source>
</evidence>
<dbReference type="SUPFAM" id="SSF55681">
    <property type="entry name" value="Class II aaRS and biotin synthetases"/>
    <property type="match status" value="1"/>
</dbReference>
<dbReference type="CDD" id="cd16442">
    <property type="entry name" value="BPL"/>
    <property type="match status" value="1"/>
</dbReference>
<dbReference type="PROSITE" id="PS51733">
    <property type="entry name" value="BPL_LPL_CATALYTIC"/>
    <property type="match status" value="1"/>
</dbReference>
<proteinExistence type="predicted"/>
<dbReference type="Gene3D" id="3.30.930.10">
    <property type="entry name" value="Bira Bifunctional Protein, Domain 2"/>
    <property type="match status" value="1"/>
</dbReference>
<dbReference type="Pfam" id="PF03099">
    <property type="entry name" value="BPL_LplA_LipB"/>
    <property type="match status" value="1"/>
</dbReference>
<dbReference type="Gene3D" id="2.30.30.100">
    <property type="match status" value="1"/>
</dbReference>
<protein>
    <recommendedName>
        <fullName evidence="3">biotin--[biotin carboxyl-carrier protein] ligase</fullName>
        <ecNumber evidence="3">6.3.4.15</ecNumber>
    </recommendedName>
</protein>
<name>A0A6N9HA30_9MICO</name>
<dbReference type="Pfam" id="PF02237">
    <property type="entry name" value="BPL_C"/>
    <property type="match status" value="1"/>
</dbReference>
<keyword evidence="1 5" id="KW-0436">Ligase</keyword>
<dbReference type="Proteomes" id="UP000469215">
    <property type="component" value="Unassembled WGS sequence"/>
</dbReference>
<evidence type="ECO:0000313" key="6">
    <source>
        <dbReference type="Proteomes" id="UP000469215"/>
    </source>
</evidence>
<evidence type="ECO:0000313" key="5">
    <source>
        <dbReference type="EMBL" id="MYM20631.1"/>
    </source>
</evidence>
<keyword evidence="2" id="KW-0092">Biotin</keyword>
<comment type="caution">
    <text evidence="5">The sequence shown here is derived from an EMBL/GenBank/DDBJ whole genome shotgun (WGS) entry which is preliminary data.</text>
</comment>
<evidence type="ECO:0000256" key="3">
    <source>
        <dbReference type="ARBA" id="ARBA00024227"/>
    </source>
</evidence>
<dbReference type="EMBL" id="WWEQ01000064">
    <property type="protein sequence ID" value="MYM20631.1"/>
    <property type="molecule type" value="Genomic_DNA"/>
</dbReference>